<reference evidence="3 4" key="1">
    <citation type="submission" date="2019-03" db="EMBL/GenBank/DDBJ databases">
        <title>Complete genome sequence of Spiroplasma gladiatoris TG-1 (DSM 22552).</title>
        <authorList>
            <person name="Lin Y.-C."/>
            <person name="Chou L."/>
            <person name="Kuo C.-H."/>
        </authorList>
    </citation>
    <scope>NUCLEOTIDE SEQUENCE [LARGE SCALE GENOMIC DNA]</scope>
    <source>
        <strain evidence="3 4">TG-1</strain>
    </source>
</reference>
<dbReference type="OrthoDB" id="9815677at2"/>
<dbReference type="Proteomes" id="UP000294309">
    <property type="component" value="Chromosome"/>
</dbReference>
<evidence type="ECO:0000256" key="1">
    <source>
        <dbReference type="ARBA" id="ARBA00007768"/>
    </source>
</evidence>
<dbReference type="RefSeq" id="WP_134298010.1">
    <property type="nucleotide sequence ID" value="NZ_CP038013.1"/>
</dbReference>
<dbReference type="GO" id="GO:0005507">
    <property type="term" value="F:copper ion binding"/>
    <property type="evidence" value="ECO:0007669"/>
    <property type="project" value="TreeGrafter"/>
</dbReference>
<dbReference type="EMBL" id="CP038013">
    <property type="protein sequence ID" value="QBQ08055.1"/>
    <property type="molecule type" value="Genomic_DNA"/>
</dbReference>
<dbReference type="KEGG" id="sgq:SGLAD_v1c08560"/>
<gene>
    <name evidence="3" type="primary">cutC</name>
    <name evidence="3" type="ORF">SGLAD_v1c08560</name>
</gene>
<name>A0A4P7AHX3_9MOLU</name>
<evidence type="ECO:0000313" key="3">
    <source>
        <dbReference type="EMBL" id="QBQ08055.1"/>
    </source>
</evidence>
<comment type="similarity">
    <text evidence="1">Belongs to the CutC family.</text>
</comment>
<dbReference type="InterPro" id="IPR036822">
    <property type="entry name" value="CutC-like_dom_sf"/>
</dbReference>
<dbReference type="AlphaFoldDB" id="A0A4P7AHX3"/>
<evidence type="ECO:0000256" key="2">
    <source>
        <dbReference type="ARBA" id="ARBA00019014"/>
    </source>
</evidence>
<protein>
    <recommendedName>
        <fullName evidence="2">Copper homeostasis protein cutC homolog</fullName>
    </recommendedName>
</protein>
<dbReference type="PANTHER" id="PTHR12598">
    <property type="entry name" value="COPPER HOMEOSTASIS PROTEIN CUTC"/>
    <property type="match status" value="1"/>
</dbReference>
<proteinExistence type="inferred from homology"/>
<dbReference type="Gene3D" id="3.20.20.380">
    <property type="entry name" value="Copper homeostasis (CutC) domain"/>
    <property type="match status" value="1"/>
</dbReference>
<evidence type="ECO:0000313" key="4">
    <source>
        <dbReference type="Proteomes" id="UP000294309"/>
    </source>
</evidence>
<keyword evidence="4" id="KW-1185">Reference proteome</keyword>
<dbReference type="SUPFAM" id="SSF110395">
    <property type="entry name" value="CutC-like"/>
    <property type="match status" value="1"/>
</dbReference>
<dbReference type="PANTHER" id="PTHR12598:SF0">
    <property type="entry name" value="COPPER HOMEOSTASIS PROTEIN CUTC HOMOLOG"/>
    <property type="match status" value="1"/>
</dbReference>
<dbReference type="InterPro" id="IPR005627">
    <property type="entry name" value="CutC-like"/>
</dbReference>
<dbReference type="Pfam" id="PF03932">
    <property type="entry name" value="CutC"/>
    <property type="match status" value="1"/>
</dbReference>
<sequence>MFLEVIAKSMKDVEKINKSLANRIELCANLEVGGLTPDYNLVVSSTNQSKLPVNVIVRPTHRDFIYSKSEKKQIIKDIKFIRKTEANGIVFGALNKDNTIDLRFLKKVIKVKKHLEITFHKAFDEVNDFEKEYSILNELKVNTILTSGGQNLKTGINVIKRLIDMKLNTNILIGGGVNISNLNDLLNLCQNIHIGRLARKNNNYNEDIDVNFINSIKNMNT</sequence>
<organism evidence="3 4">
    <name type="scientific">Spiroplasma gladiatoris</name>
    <dbReference type="NCBI Taxonomy" id="2143"/>
    <lineage>
        <taxon>Bacteria</taxon>
        <taxon>Bacillati</taxon>
        <taxon>Mycoplasmatota</taxon>
        <taxon>Mollicutes</taxon>
        <taxon>Entomoplasmatales</taxon>
        <taxon>Spiroplasmataceae</taxon>
        <taxon>Spiroplasma</taxon>
    </lineage>
</organism>
<accession>A0A4P7AHX3</accession>